<evidence type="ECO:0000313" key="7">
    <source>
        <dbReference type="EMBL" id="OKY96207.1"/>
    </source>
</evidence>
<dbReference type="InterPro" id="IPR012340">
    <property type="entry name" value="NA-bd_OB-fold"/>
</dbReference>
<keyword evidence="2 5" id="KW-0812">Transmembrane</keyword>
<feature type="transmembrane region" description="Helical" evidence="5">
    <location>
        <begin position="52"/>
        <end position="73"/>
    </location>
</feature>
<evidence type="ECO:0000313" key="8">
    <source>
        <dbReference type="Proteomes" id="UP000187417"/>
    </source>
</evidence>
<comment type="caution">
    <text evidence="7">The sequence shown here is derived from an EMBL/GenBank/DDBJ whole genome shotgun (WGS) entry which is preliminary data.</text>
</comment>
<sequence length="157" mass="17242">MNMFFIILLVFFGLLFLVAELVLLPGVSIGAILALVSYGGAIYIAFRDYGPLAGGIVVAVVLILSFAATVVSLRSKTWRRFSLKQKVDSSVMPEPVQQSVRVGDTGMTVSRLAPMGKVEIGGKIYEAKSMDSYIDPRREVEVVGFENFNIIVRKHIK</sequence>
<dbReference type="GO" id="GO:0005886">
    <property type="term" value="C:plasma membrane"/>
    <property type="evidence" value="ECO:0007669"/>
    <property type="project" value="TreeGrafter"/>
</dbReference>
<evidence type="ECO:0000259" key="6">
    <source>
        <dbReference type="Pfam" id="PF01957"/>
    </source>
</evidence>
<name>A0A1Q6FBG2_9BACT</name>
<evidence type="ECO:0000256" key="3">
    <source>
        <dbReference type="ARBA" id="ARBA00022989"/>
    </source>
</evidence>
<organism evidence="7 8">
    <name type="scientific">Alistipes putredinis</name>
    <dbReference type="NCBI Taxonomy" id="28117"/>
    <lineage>
        <taxon>Bacteria</taxon>
        <taxon>Pseudomonadati</taxon>
        <taxon>Bacteroidota</taxon>
        <taxon>Bacteroidia</taxon>
        <taxon>Bacteroidales</taxon>
        <taxon>Rikenellaceae</taxon>
        <taxon>Alistipes</taxon>
    </lineage>
</organism>
<dbReference type="Pfam" id="PF01957">
    <property type="entry name" value="NfeD"/>
    <property type="match status" value="1"/>
</dbReference>
<keyword evidence="7" id="KW-0378">Hydrolase</keyword>
<keyword evidence="7" id="KW-0645">Protease</keyword>
<feature type="domain" description="NfeD-like C-terminal" evidence="6">
    <location>
        <begin position="102"/>
        <end position="154"/>
    </location>
</feature>
<comment type="subcellular location">
    <subcellularLocation>
        <location evidence="1">Membrane</location>
        <topology evidence="1">Multi-pass membrane protein</topology>
    </subcellularLocation>
</comment>
<dbReference type="Proteomes" id="UP000187417">
    <property type="component" value="Unassembled WGS sequence"/>
</dbReference>
<dbReference type="InterPro" id="IPR052165">
    <property type="entry name" value="Membrane_assoc_protease"/>
</dbReference>
<dbReference type="AlphaFoldDB" id="A0A1Q6FBG2"/>
<evidence type="ECO:0000256" key="1">
    <source>
        <dbReference type="ARBA" id="ARBA00004141"/>
    </source>
</evidence>
<gene>
    <name evidence="7" type="ORF">BHV66_02455</name>
</gene>
<reference evidence="7 8" key="1">
    <citation type="journal article" date="2016" name="Nat. Biotechnol.">
        <title>Measurement of bacterial replication rates in microbial communities.</title>
        <authorList>
            <person name="Brown C.T."/>
            <person name="Olm M.R."/>
            <person name="Thomas B.C."/>
            <person name="Banfield J.F."/>
        </authorList>
    </citation>
    <scope>NUCLEOTIDE SEQUENCE [LARGE SCALE GENOMIC DNA]</scope>
    <source>
        <strain evidence="7">CAG:67_53_122</strain>
    </source>
</reference>
<evidence type="ECO:0000256" key="5">
    <source>
        <dbReference type="SAM" id="Phobius"/>
    </source>
</evidence>
<evidence type="ECO:0000256" key="2">
    <source>
        <dbReference type="ARBA" id="ARBA00022692"/>
    </source>
</evidence>
<protein>
    <submittedName>
        <fullName evidence="7">Serine protease</fullName>
    </submittedName>
</protein>
<keyword evidence="4 5" id="KW-0472">Membrane</keyword>
<dbReference type="EMBL" id="MNQH01000002">
    <property type="protein sequence ID" value="OKY96207.1"/>
    <property type="molecule type" value="Genomic_DNA"/>
</dbReference>
<dbReference type="GO" id="GO:0006508">
    <property type="term" value="P:proteolysis"/>
    <property type="evidence" value="ECO:0007669"/>
    <property type="project" value="UniProtKB-KW"/>
</dbReference>
<proteinExistence type="predicted"/>
<dbReference type="STRING" id="28117.BHV66_02455"/>
<dbReference type="Gene3D" id="2.40.50.140">
    <property type="entry name" value="Nucleic acid-binding proteins"/>
    <property type="match status" value="1"/>
</dbReference>
<dbReference type="GO" id="GO:0008233">
    <property type="term" value="F:peptidase activity"/>
    <property type="evidence" value="ECO:0007669"/>
    <property type="project" value="UniProtKB-KW"/>
</dbReference>
<feature type="transmembrane region" description="Helical" evidence="5">
    <location>
        <begin position="6"/>
        <end position="24"/>
    </location>
</feature>
<dbReference type="PANTHER" id="PTHR33507:SF3">
    <property type="entry name" value="INNER MEMBRANE PROTEIN YBBJ"/>
    <property type="match status" value="1"/>
</dbReference>
<dbReference type="SUPFAM" id="SSF141322">
    <property type="entry name" value="NfeD domain-like"/>
    <property type="match status" value="1"/>
</dbReference>
<accession>A0A1Q6FBG2</accession>
<dbReference type="InterPro" id="IPR002810">
    <property type="entry name" value="NfeD-like_C"/>
</dbReference>
<evidence type="ECO:0000256" key="4">
    <source>
        <dbReference type="ARBA" id="ARBA00023136"/>
    </source>
</evidence>
<keyword evidence="3 5" id="KW-1133">Transmembrane helix</keyword>
<dbReference type="PANTHER" id="PTHR33507">
    <property type="entry name" value="INNER MEMBRANE PROTEIN YBBJ"/>
    <property type="match status" value="1"/>
</dbReference>